<sequence length="152" mass="17261">MVDVVSGRELARAVEVHTVELCKYNLEEGTISQASKIQQWAFLLLFAQDYESAALRELLPGIEFEQAIETIETISAQIEDRAMYDQREKAQRDYEWAISGAREEGKLAGKIQLLQELLGDTLTTDSELQSKSIDTLTTQLAELQQRLRDRQA</sequence>
<dbReference type="KEGG" id="ahel:Q31a_13810"/>
<dbReference type="Proteomes" id="UP000318017">
    <property type="component" value="Chromosome"/>
</dbReference>
<keyword evidence="2" id="KW-1185">Reference proteome</keyword>
<accession>A0A518G3B5</accession>
<evidence type="ECO:0000313" key="2">
    <source>
        <dbReference type="Proteomes" id="UP000318017"/>
    </source>
</evidence>
<dbReference type="AlphaFoldDB" id="A0A518G3B5"/>
<proteinExistence type="predicted"/>
<dbReference type="EMBL" id="CP036298">
    <property type="protein sequence ID" value="QDV23086.1"/>
    <property type="molecule type" value="Genomic_DNA"/>
</dbReference>
<organism evidence="1 2">
    <name type="scientific">Aureliella helgolandensis</name>
    <dbReference type="NCBI Taxonomy" id="2527968"/>
    <lineage>
        <taxon>Bacteria</taxon>
        <taxon>Pseudomonadati</taxon>
        <taxon>Planctomycetota</taxon>
        <taxon>Planctomycetia</taxon>
        <taxon>Pirellulales</taxon>
        <taxon>Pirellulaceae</taxon>
        <taxon>Aureliella</taxon>
    </lineage>
</organism>
<protein>
    <submittedName>
        <fullName evidence="1">PD-(D/E)XK nuclease family transposase</fullName>
    </submittedName>
</protein>
<reference evidence="1 2" key="1">
    <citation type="submission" date="2019-02" db="EMBL/GenBank/DDBJ databases">
        <title>Deep-cultivation of Planctomycetes and their phenomic and genomic characterization uncovers novel biology.</title>
        <authorList>
            <person name="Wiegand S."/>
            <person name="Jogler M."/>
            <person name="Boedeker C."/>
            <person name="Pinto D."/>
            <person name="Vollmers J."/>
            <person name="Rivas-Marin E."/>
            <person name="Kohn T."/>
            <person name="Peeters S.H."/>
            <person name="Heuer A."/>
            <person name="Rast P."/>
            <person name="Oberbeckmann S."/>
            <person name="Bunk B."/>
            <person name="Jeske O."/>
            <person name="Meyerdierks A."/>
            <person name="Storesund J.E."/>
            <person name="Kallscheuer N."/>
            <person name="Luecker S."/>
            <person name="Lage O.M."/>
            <person name="Pohl T."/>
            <person name="Merkel B.J."/>
            <person name="Hornburger P."/>
            <person name="Mueller R.-W."/>
            <person name="Bruemmer F."/>
            <person name="Labrenz M."/>
            <person name="Spormann A.M."/>
            <person name="Op den Camp H."/>
            <person name="Overmann J."/>
            <person name="Amann R."/>
            <person name="Jetten M.S.M."/>
            <person name="Mascher T."/>
            <person name="Medema M.H."/>
            <person name="Devos D.P."/>
            <person name="Kaster A.-K."/>
            <person name="Ovreas L."/>
            <person name="Rohde M."/>
            <person name="Galperin M.Y."/>
            <person name="Jogler C."/>
        </authorList>
    </citation>
    <scope>NUCLEOTIDE SEQUENCE [LARGE SCALE GENOMIC DNA]</scope>
    <source>
        <strain evidence="1 2">Q31a</strain>
    </source>
</reference>
<name>A0A518G3B5_9BACT</name>
<dbReference type="Pfam" id="PF12784">
    <property type="entry name" value="PDDEXK_2"/>
    <property type="match status" value="1"/>
</dbReference>
<evidence type="ECO:0000313" key="1">
    <source>
        <dbReference type="EMBL" id="QDV23086.1"/>
    </source>
</evidence>
<gene>
    <name evidence="1" type="ORF">Q31a_13810</name>
</gene>